<accession>E6VDQ3</accession>
<evidence type="ECO:0000313" key="11">
    <source>
        <dbReference type="EMBL" id="ADU45098.1"/>
    </source>
</evidence>
<dbReference type="GO" id="GO:0005886">
    <property type="term" value="C:plasma membrane"/>
    <property type="evidence" value="ECO:0007669"/>
    <property type="project" value="UniProtKB-SubCell"/>
</dbReference>
<dbReference type="Proteomes" id="UP000001402">
    <property type="component" value="Chromosome"/>
</dbReference>
<dbReference type="OrthoDB" id="9794346at2"/>
<comment type="similarity">
    <text evidence="8 9">Belongs to the TRAP transporter small permease family.</text>
</comment>
<keyword evidence="7 9" id="KW-0472">Membrane</keyword>
<dbReference type="KEGG" id="rpx:Rpdx1_3529"/>
<dbReference type="STRING" id="652103.Rpdx1_3529"/>
<evidence type="ECO:0000256" key="3">
    <source>
        <dbReference type="ARBA" id="ARBA00022475"/>
    </source>
</evidence>
<dbReference type="HOGENOM" id="CLU_086356_2_2_5"/>
<dbReference type="PANTHER" id="PTHR35011">
    <property type="entry name" value="2,3-DIKETO-L-GULONATE TRAP TRANSPORTER SMALL PERMEASE PROTEIN YIAM"/>
    <property type="match status" value="1"/>
</dbReference>
<dbReference type="GO" id="GO:0022857">
    <property type="term" value="F:transmembrane transporter activity"/>
    <property type="evidence" value="ECO:0007669"/>
    <property type="project" value="UniProtKB-UniRule"/>
</dbReference>
<keyword evidence="3" id="KW-1003">Cell membrane</keyword>
<feature type="transmembrane region" description="Helical" evidence="9">
    <location>
        <begin position="134"/>
        <end position="154"/>
    </location>
</feature>
<dbReference type="EMBL" id="CP002418">
    <property type="protein sequence ID" value="ADU45098.1"/>
    <property type="molecule type" value="Genomic_DNA"/>
</dbReference>
<dbReference type="AlphaFoldDB" id="E6VDQ3"/>
<evidence type="ECO:0000256" key="4">
    <source>
        <dbReference type="ARBA" id="ARBA00022519"/>
    </source>
</evidence>
<dbReference type="InterPro" id="IPR007387">
    <property type="entry name" value="TRAP_DctQ"/>
</dbReference>
<protein>
    <recommendedName>
        <fullName evidence="9">TRAP transporter small permease protein</fullName>
    </recommendedName>
</protein>
<dbReference type="Pfam" id="PF04290">
    <property type="entry name" value="DctQ"/>
    <property type="match status" value="1"/>
</dbReference>
<evidence type="ECO:0000256" key="9">
    <source>
        <dbReference type="RuleBase" id="RU369079"/>
    </source>
</evidence>
<reference evidence="11" key="1">
    <citation type="submission" date="2010-12" db="EMBL/GenBank/DDBJ databases">
        <title>Complete sequence of Rhodopseudomonas palustris DX-1.</title>
        <authorList>
            <consortium name="US DOE Joint Genome Institute"/>
            <person name="Lucas S."/>
            <person name="Copeland A."/>
            <person name="Lapidus A."/>
            <person name="Cheng J.-F."/>
            <person name="Goodwin L."/>
            <person name="Pitluck S."/>
            <person name="Misra M."/>
            <person name="Chertkov O."/>
            <person name="Detter J.C."/>
            <person name="Han C."/>
            <person name="Tapia R."/>
            <person name="Land M."/>
            <person name="Hauser L."/>
            <person name="Kyrpides N."/>
            <person name="Ivanova N."/>
            <person name="Ovchinnikova G."/>
            <person name="Logan B."/>
            <person name="Oda Y."/>
            <person name="Harwood C."/>
            <person name="Woyke T."/>
        </authorList>
    </citation>
    <scope>NUCLEOTIDE SEQUENCE [LARGE SCALE GENOMIC DNA]</scope>
    <source>
        <strain evidence="11">DX-1</strain>
    </source>
</reference>
<name>E6VDQ3_RHOPX</name>
<evidence type="ECO:0000256" key="6">
    <source>
        <dbReference type="ARBA" id="ARBA00022989"/>
    </source>
</evidence>
<proteinExistence type="inferred from homology"/>
<dbReference type="InterPro" id="IPR055348">
    <property type="entry name" value="DctQ"/>
</dbReference>
<keyword evidence="4 9" id="KW-0997">Cell inner membrane</keyword>
<feature type="transmembrane region" description="Helical" evidence="9">
    <location>
        <begin position="21"/>
        <end position="39"/>
    </location>
</feature>
<evidence type="ECO:0000256" key="5">
    <source>
        <dbReference type="ARBA" id="ARBA00022692"/>
    </source>
</evidence>
<gene>
    <name evidence="11" type="ordered locus">Rpdx1_3529</name>
</gene>
<feature type="transmembrane region" description="Helical" evidence="9">
    <location>
        <begin position="92"/>
        <end position="114"/>
    </location>
</feature>
<dbReference type="eggNOG" id="COG4665">
    <property type="taxonomic scope" value="Bacteria"/>
</dbReference>
<keyword evidence="5 9" id="KW-0812">Transmembrane</keyword>
<comment type="function">
    <text evidence="9">Part of the tripartite ATP-independent periplasmic (TRAP) transport system.</text>
</comment>
<dbReference type="BioCyc" id="RPAL652103:RPDX1_RS17410-MONOMER"/>
<evidence type="ECO:0000256" key="1">
    <source>
        <dbReference type="ARBA" id="ARBA00004429"/>
    </source>
</evidence>
<comment type="subcellular location">
    <subcellularLocation>
        <location evidence="1 9">Cell inner membrane</location>
        <topology evidence="1 9">Multi-pass membrane protein</topology>
    </subcellularLocation>
</comment>
<sequence>MRALLGLSRIIDAFNTVVGRWLSWLVVAAVLISAVNAVVRKLFDMSSNSFLELQWVLFSVVFMLCSPWTLLSNEHIRIDIINHKLPLKLRGAIDMIGHVFFLLPFAVILLWWSIPFFLVSYQQNEQSFSAGGLPQWPAKSLIMIMCVLLIIQAVSEIIKRFAMMVGAIPDSNALPQGAQSSAELEAERLLLNVGGDKK</sequence>
<organism evidence="11 12">
    <name type="scientific">Rhodopseudomonas palustris (strain DX-1)</name>
    <dbReference type="NCBI Taxonomy" id="652103"/>
    <lineage>
        <taxon>Bacteria</taxon>
        <taxon>Pseudomonadati</taxon>
        <taxon>Pseudomonadota</taxon>
        <taxon>Alphaproteobacteria</taxon>
        <taxon>Hyphomicrobiales</taxon>
        <taxon>Nitrobacteraceae</taxon>
        <taxon>Rhodopseudomonas</taxon>
    </lineage>
</organism>
<feature type="domain" description="Tripartite ATP-independent periplasmic transporters DctQ component" evidence="10">
    <location>
        <begin position="30"/>
        <end position="161"/>
    </location>
</feature>
<evidence type="ECO:0000256" key="7">
    <source>
        <dbReference type="ARBA" id="ARBA00023136"/>
    </source>
</evidence>
<evidence type="ECO:0000256" key="8">
    <source>
        <dbReference type="ARBA" id="ARBA00038436"/>
    </source>
</evidence>
<dbReference type="PANTHER" id="PTHR35011:SF4">
    <property type="entry name" value="SLL1102 PROTEIN"/>
    <property type="match status" value="1"/>
</dbReference>
<comment type="subunit">
    <text evidence="9">The complex comprises the extracytoplasmic solute receptor protein and the two transmembrane proteins.</text>
</comment>
<evidence type="ECO:0000256" key="2">
    <source>
        <dbReference type="ARBA" id="ARBA00022448"/>
    </source>
</evidence>
<keyword evidence="6 9" id="KW-1133">Transmembrane helix</keyword>
<keyword evidence="2 9" id="KW-0813">Transport</keyword>
<evidence type="ECO:0000313" key="12">
    <source>
        <dbReference type="Proteomes" id="UP000001402"/>
    </source>
</evidence>
<evidence type="ECO:0000259" key="10">
    <source>
        <dbReference type="Pfam" id="PF04290"/>
    </source>
</evidence>
<feature type="transmembrane region" description="Helical" evidence="9">
    <location>
        <begin position="51"/>
        <end position="71"/>
    </location>
</feature>